<dbReference type="EMBL" id="JQ312117">
    <property type="protein sequence ID" value="AFH19786.1"/>
    <property type="molecule type" value="Genomic_DNA"/>
</dbReference>
<dbReference type="OrthoDB" id="25910at10239"/>
<evidence type="ECO:0000313" key="1">
    <source>
        <dbReference type="EMBL" id="AFH19786.1"/>
    </source>
</evidence>
<organism evidence="1 2">
    <name type="scientific">Agrobacterium phage 7-7-1</name>
    <dbReference type="NCBI Taxonomy" id="1161931"/>
    <lineage>
        <taxon>Viruses</taxon>
        <taxon>Duplodnaviria</taxon>
        <taxon>Heunggongvirae</taxon>
        <taxon>Uroviricota</taxon>
        <taxon>Caudoviricetes</taxon>
        <taxon>Schmittlotzvirus</taxon>
        <taxon>Schmittlotzvirus sv771</taxon>
    </lineage>
</organism>
<reference evidence="1 2" key="1">
    <citation type="submission" date="2011-12" db="EMBL/GenBank/DDBJ databases">
        <title>The genome sequence of the flagella-specific Agrobacterium bacteriophage 7-7-1.</title>
        <authorList>
            <person name="Schmitt R."/>
            <person name="Van den Bossche A."/>
            <person name="Lavigne R."/>
            <person name="Kropinski A.M."/>
        </authorList>
    </citation>
    <scope>NUCLEOTIDE SEQUENCE [LARGE SCALE GENOMIC DNA]</scope>
</reference>
<accession>J7FAF5</accession>
<dbReference type="RefSeq" id="YP_007006544.1">
    <property type="nucleotide sequence ID" value="NC_019519.1"/>
</dbReference>
<sequence length="120" mass="13834">MKVGQILHCVFVDSDTGKVEFGEYHVRTIRKGKVYAIWKCASSWGKRSSKHGDFGWLDPVPAWCREKIDGSTASWIFTTKLQAIRNEIKRFDPTEYLTPEIAEKALKTLKTLEMKNKRAK</sequence>
<dbReference type="GeneID" id="14012041"/>
<name>J7FAF5_9CAUD</name>
<proteinExistence type="predicted"/>
<protein>
    <submittedName>
        <fullName evidence="1">Uncharacterized protein</fullName>
    </submittedName>
</protein>
<dbReference type="KEGG" id="vg:14012041"/>
<keyword evidence="2" id="KW-1185">Reference proteome</keyword>
<evidence type="ECO:0000313" key="2">
    <source>
        <dbReference type="Proteomes" id="UP000003754"/>
    </source>
</evidence>
<gene>
    <name evidence="1" type="ORF">7-7-1_00088</name>
</gene>
<dbReference type="Proteomes" id="UP000003754">
    <property type="component" value="Segment"/>
</dbReference>